<reference evidence="2 3" key="1">
    <citation type="submission" date="2014-06" db="EMBL/GenBank/DDBJ databases">
        <title>Genome characterization of distinct group I Clostridium botulinum lineages.</title>
        <authorList>
            <person name="Giordani F."/>
            <person name="Anselmo A."/>
            <person name="Fillo S."/>
            <person name="Palozzi A.M."/>
            <person name="Fortunato A."/>
            <person name="Gentile B."/>
            <person name="Ciammaruconi A."/>
            <person name="Anniballi F."/>
            <person name="De Medici D."/>
            <person name="Lista F."/>
        </authorList>
    </citation>
    <scope>NUCLEOTIDE SEQUENCE [LARGE SCALE GENOMIC DNA]</scope>
    <source>
        <strain evidence="2 3">B2 450</strain>
    </source>
</reference>
<dbReference type="RefSeq" id="WP_003484297.1">
    <property type="nucleotide sequence ID" value="NZ_JXSU01000007.1"/>
</dbReference>
<dbReference type="Proteomes" id="UP000032250">
    <property type="component" value="Unassembled WGS sequence"/>
</dbReference>
<dbReference type="Gene3D" id="2.120.10.30">
    <property type="entry name" value="TolB, C-terminal domain"/>
    <property type="match status" value="1"/>
</dbReference>
<accession>A0A0D1ANA3</accession>
<feature type="domain" description="Prolow-density lipoprotein receptor-related protein 1-like beta-propeller" evidence="1">
    <location>
        <begin position="92"/>
        <end position="370"/>
    </location>
</feature>
<proteinExistence type="predicted"/>
<dbReference type="PANTHER" id="PTHR32256:SF17">
    <property type="entry name" value="EGF-LIKE DOMAIN-CONTAINING PROTEIN"/>
    <property type="match status" value="1"/>
</dbReference>
<dbReference type="PATRIC" id="fig|1379739.3.peg.3123"/>
<evidence type="ECO:0000259" key="1">
    <source>
        <dbReference type="Pfam" id="PF16472"/>
    </source>
</evidence>
<dbReference type="PANTHER" id="PTHR32256">
    <property type="match status" value="1"/>
</dbReference>
<dbReference type="OrthoDB" id="1676127at2"/>
<protein>
    <submittedName>
        <fullName evidence="2">Basic protein</fullName>
    </submittedName>
</protein>
<dbReference type="InterPro" id="IPR053369">
    <property type="entry name" value="SrfA-induced_signal"/>
</dbReference>
<dbReference type="Pfam" id="PF16472">
    <property type="entry name" value="DUF5050"/>
    <property type="match status" value="1"/>
</dbReference>
<evidence type="ECO:0000313" key="2">
    <source>
        <dbReference type="EMBL" id="KIS24574.1"/>
    </source>
</evidence>
<gene>
    <name evidence="2" type="ORF">N495_13670</name>
</gene>
<dbReference type="SUPFAM" id="SSF69304">
    <property type="entry name" value="Tricorn protease N-terminal domain"/>
    <property type="match status" value="2"/>
</dbReference>
<dbReference type="InterPro" id="IPR011042">
    <property type="entry name" value="6-blade_b-propeller_TolB-like"/>
</dbReference>
<dbReference type="HOGENOM" id="CLU_638888_0_0_9"/>
<dbReference type="EMBL" id="JXSU01000007">
    <property type="protein sequence ID" value="KIS24574.1"/>
    <property type="molecule type" value="Genomic_DNA"/>
</dbReference>
<dbReference type="InterPro" id="IPR032485">
    <property type="entry name" value="LRP1-like_beta_prop"/>
</dbReference>
<sequence>MEDKFVDLNLKFNEEIDEKSIHSNILVVKDTRGNIVTSHIKVEQKNILNIKIKADKEYIDNEYMLEFKDCIYSKNGNAFKELDNIKFCLNKGKIENNGTRVVKEDNWIYYSGNEKIYTYMDYNPHGEIRKVNLDGSLNIKLCDDFASNIWINGQWLYYINHRGGNEENCLYRIKKDGSSRERLTDTTVYSLVFSDNYIFYSQYISSSSKDNYKIYRIKKDGSNKIALSNVRGTNLIIQGPFLYYLNIEDNYSIYRIRVDGLDMKKINNYSSRNFMKIKDGWIYYINEELGNNLYRITLDGNYEEKLNDDSCINAVMDNRHIYYGKDIDSYKTYLYRINIDGLERKKICEEDCSRAIVLTRDNIYFSGNSKEGIYKIRKEGGELCIITKDNALGLDIVGPWVYYYKLNLEELSLKLHRINLYVNKKQEVL</sequence>
<comment type="caution">
    <text evidence="2">The sequence shown here is derived from an EMBL/GenBank/DDBJ whole genome shotgun (WGS) entry which is preliminary data.</text>
</comment>
<name>A0A0D1ANA3_CLOBO</name>
<evidence type="ECO:0000313" key="3">
    <source>
        <dbReference type="Proteomes" id="UP000032250"/>
    </source>
</evidence>
<dbReference type="AlphaFoldDB" id="A0A0D1ANA3"/>
<organism evidence="2 3">
    <name type="scientific">Clostridium botulinum B2 450</name>
    <dbReference type="NCBI Taxonomy" id="1379739"/>
    <lineage>
        <taxon>Bacteria</taxon>
        <taxon>Bacillati</taxon>
        <taxon>Bacillota</taxon>
        <taxon>Clostridia</taxon>
        <taxon>Eubacteriales</taxon>
        <taxon>Clostridiaceae</taxon>
        <taxon>Clostridium</taxon>
    </lineage>
</organism>